<sequence length="66" mass="7336">MEALQELGCFEADPINLELHRAILDALEELLGLPEQTKGRFVNTGRSYDVYVSSLPSPFSLYHAIG</sequence>
<dbReference type="AlphaFoldDB" id="A0A218W004"/>
<reference evidence="2" key="1">
    <citation type="journal article" date="2017" name="Plant J.">
        <title>The pomegranate (Punica granatum L.) genome and the genomics of punicalagin biosynthesis.</title>
        <authorList>
            <person name="Qin G."/>
            <person name="Xu C."/>
            <person name="Ming R."/>
            <person name="Tang H."/>
            <person name="Guyot R."/>
            <person name="Kramer E.M."/>
            <person name="Hu Y."/>
            <person name="Yi X."/>
            <person name="Qi Y."/>
            <person name="Xu X."/>
            <person name="Gao Z."/>
            <person name="Pan H."/>
            <person name="Jian J."/>
            <person name="Tian Y."/>
            <person name="Yue Z."/>
            <person name="Xu Y."/>
        </authorList>
    </citation>
    <scope>NUCLEOTIDE SEQUENCE [LARGE SCALE GENOMIC DNA]</scope>
    <source>
        <strain evidence="2">cv. Dabenzi</strain>
    </source>
</reference>
<protein>
    <submittedName>
        <fullName evidence="1">Uncharacterized protein</fullName>
    </submittedName>
</protein>
<accession>A0A218W004</accession>
<dbReference type="EMBL" id="MTKT01005556">
    <property type="protein sequence ID" value="OWM65996.1"/>
    <property type="molecule type" value="Genomic_DNA"/>
</dbReference>
<organism evidence="1 2">
    <name type="scientific">Punica granatum</name>
    <name type="common">Pomegranate</name>
    <dbReference type="NCBI Taxonomy" id="22663"/>
    <lineage>
        <taxon>Eukaryota</taxon>
        <taxon>Viridiplantae</taxon>
        <taxon>Streptophyta</taxon>
        <taxon>Embryophyta</taxon>
        <taxon>Tracheophyta</taxon>
        <taxon>Spermatophyta</taxon>
        <taxon>Magnoliopsida</taxon>
        <taxon>eudicotyledons</taxon>
        <taxon>Gunneridae</taxon>
        <taxon>Pentapetalae</taxon>
        <taxon>rosids</taxon>
        <taxon>malvids</taxon>
        <taxon>Myrtales</taxon>
        <taxon>Lythraceae</taxon>
        <taxon>Punica</taxon>
    </lineage>
</organism>
<name>A0A218W004_PUNGR</name>
<evidence type="ECO:0000313" key="2">
    <source>
        <dbReference type="Proteomes" id="UP000197138"/>
    </source>
</evidence>
<dbReference type="Proteomes" id="UP000197138">
    <property type="component" value="Unassembled WGS sequence"/>
</dbReference>
<proteinExistence type="predicted"/>
<comment type="caution">
    <text evidence="1">The sequence shown here is derived from an EMBL/GenBank/DDBJ whole genome shotgun (WGS) entry which is preliminary data.</text>
</comment>
<evidence type="ECO:0000313" key="1">
    <source>
        <dbReference type="EMBL" id="OWM65996.1"/>
    </source>
</evidence>
<gene>
    <name evidence="1" type="ORF">CDL15_Pgr015422</name>
</gene>